<dbReference type="PANTHER" id="PTHR47447">
    <property type="entry name" value="OS03G0856100 PROTEIN"/>
    <property type="match status" value="1"/>
</dbReference>
<feature type="compositionally biased region" description="Basic residues" evidence="4">
    <location>
        <begin position="144"/>
        <end position="155"/>
    </location>
</feature>
<feature type="region of interest" description="Disordered" evidence="4">
    <location>
        <begin position="234"/>
        <end position="281"/>
    </location>
</feature>
<keyword evidence="2" id="KW-0677">Repeat</keyword>
<protein>
    <recommendedName>
        <fullName evidence="5">PROP1-like PPR domain-containing protein</fullName>
    </recommendedName>
</protein>
<evidence type="ECO:0000256" key="3">
    <source>
        <dbReference type="PROSITE-ProRule" id="PRU00708"/>
    </source>
</evidence>
<dbReference type="InterPro" id="IPR011990">
    <property type="entry name" value="TPR-like_helical_dom_sf"/>
</dbReference>
<comment type="similarity">
    <text evidence="1">Belongs to the PPR family. P subfamily.</text>
</comment>
<sequence>MLSLHSLPSASTPVCAYLERHSSTHPIRTPVATSCSTTRLAALPANNNFAGFDRADCQLYIPVSAASSSHSPYQDHIRSCRSCPVPTLSSRRQRSRLDLACTAGRYTKHKAATKLFPPVSPTISAAKPLPQDHHRLKADGKQERKSKKQAGRRASRLALPRPHPQPRMWAAAARSSPLRGSLPWGQPAPPALELLQSLSDFKQPRRVYTEPHAPLPSRQQGHNVTVGDVVKAAQAGAHARAKQRGEESREGAGKGKVEAQGQEGGTSKVAGAGMEGAVETDRWKQQAEGGVAGNGRVIEAPGSLARTSHEGRGEDLEGKGKDKGEEPTKVLDEAVNKANTVVLNSALAALGAARLVPALDEVFKRVMASGKANSHTWASLFGAYADAGRPDLAIAQFEQACRKGTDIGPMGASALVKLCANQDDLDMGLELFYKMTSTRTTFNRYIYNCLLHLCGTHGRVYDGLDLLAAMRADGSIQEDCKPDGYTYSALLRAVTVSQKWELLPLVYKQMVRDKVGPLEHTST</sequence>
<feature type="compositionally biased region" description="Basic and acidic residues" evidence="4">
    <location>
        <begin position="243"/>
        <end position="257"/>
    </location>
</feature>
<feature type="compositionally biased region" description="Basic and acidic residues" evidence="4">
    <location>
        <begin position="307"/>
        <end position="327"/>
    </location>
</feature>
<reference evidence="6" key="1">
    <citation type="submission" date="2017-08" db="EMBL/GenBank/DDBJ databases">
        <authorList>
            <person name="Polle J.E."/>
            <person name="Barry K."/>
            <person name="Cushman J."/>
            <person name="Schmutz J."/>
            <person name="Tran D."/>
            <person name="Hathwaick L.T."/>
            <person name="Yim W.C."/>
            <person name="Jenkins J."/>
            <person name="Mckie-Krisberg Z.M."/>
            <person name="Prochnik S."/>
            <person name="Lindquist E."/>
            <person name="Dockter R.B."/>
            <person name="Adam C."/>
            <person name="Molina H."/>
            <person name="Bunkerborg J."/>
            <person name="Jin E."/>
            <person name="Buchheim M."/>
            <person name="Magnuson J."/>
        </authorList>
    </citation>
    <scope>NUCLEOTIDE SEQUENCE</scope>
    <source>
        <strain evidence="6">CCAP 19/18</strain>
    </source>
</reference>
<evidence type="ECO:0000256" key="1">
    <source>
        <dbReference type="ARBA" id="ARBA00007626"/>
    </source>
</evidence>
<organism evidence="6 7">
    <name type="scientific">Dunaliella salina</name>
    <name type="common">Green alga</name>
    <name type="synonym">Protococcus salinus</name>
    <dbReference type="NCBI Taxonomy" id="3046"/>
    <lineage>
        <taxon>Eukaryota</taxon>
        <taxon>Viridiplantae</taxon>
        <taxon>Chlorophyta</taxon>
        <taxon>core chlorophytes</taxon>
        <taxon>Chlorophyceae</taxon>
        <taxon>CS clade</taxon>
        <taxon>Chlamydomonadales</taxon>
        <taxon>Dunaliellaceae</taxon>
        <taxon>Dunaliella</taxon>
    </lineage>
</organism>
<dbReference type="EMBL" id="MU069749">
    <property type="protein sequence ID" value="KAF5834553.1"/>
    <property type="molecule type" value="Genomic_DNA"/>
</dbReference>
<dbReference type="PANTHER" id="PTHR47447:SF17">
    <property type="entry name" value="OS12G0638900 PROTEIN"/>
    <property type="match status" value="1"/>
</dbReference>
<evidence type="ECO:0000256" key="4">
    <source>
        <dbReference type="SAM" id="MobiDB-lite"/>
    </source>
</evidence>
<dbReference type="Pfam" id="PF17177">
    <property type="entry name" value="PPR_long"/>
    <property type="match status" value="1"/>
</dbReference>
<dbReference type="InterPro" id="IPR033443">
    <property type="entry name" value="PROP1-like_PPR_dom"/>
</dbReference>
<dbReference type="Gene3D" id="1.25.40.10">
    <property type="entry name" value="Tetratricopeptide repeat domain"/>
    <property type="match status" value="1"/>
</dbReference>
<evidence type="ECO:0000256" key="2">
    <source>
        <dbReference type="ARBA" id="ARBA00022737"/>
    </source>
</evidence>
<dbReference type="Proteomes" id="UP000815325">
    <property type="component" value="Unassembled WGS sequence"/>
</dbReference>
<comment type="caution">
    <text evidence="6">The sequence shown here is derived from an EMBL/GenBank/DDBJ whole genome shotgun (WGS) entry which is preliminary data.</text>
</comment>
<feature type="repeat" description="PPR" evidence="3">
    <location>
        <begin position="373"/>
        <end position="407"/>
    </location>
</feature>
<evidence type="ECO:0000313" key="7">
    <source>
        <dbReference type="Proteomes" id="UP000815325"/>
    </source>
</evidence>
<evidence type="ECO:0000313" key="6">
    <source>
        <dbReference type="EMBL" id="KAF5834553.1"/>
    </source>
</evidence>
<accession>A0ABQ7GIW2</accession>
<gene>
    <name evidence="6" type="ORF">DUNSADRAFT_8720</name>
</gene>
<feature type="domain" description="PROP1-like PPR" evidence="5">
    <location>
        <begin position="416"/>
        <end position="517"/>
    </location>
</feature>
<keyword evidence="7" id="KW-1185">Reference proteome</keyword>
<proteinExistence type="inferred from homology"/>
<feature type="region of interest" description="Disordered" evidence="4">
    <location>
        <begin position="305"/>
        <end position="327"/>
    </location>
</feature>
<feature type="compositionally biased region" description="Basic and acidic residues" evidence="4">
    <location>
        <begin position="130"/>
        <end position="143"/>
    </location>
</feature>
<dbReference type="InterPro" id="IPR002885">
    <property type="entry name" value="PPR_rpt"/>
</dbReference>
<feature type="region of interest" description="Disordered" evidence="4">
    <location>
        <begin position="119"/>
        <end position="169"/>
    </location>
</feature>
<name>A0ABQ7GIW2_DUNSA</name>
<dbReference type="PROSITE" id="PS51375">
    <property type="entry name" value="PPR"/>
    <property type="match status" value="1"/>
</dbReference>
<evidence type="ECO:0000259" key="5">
    <source>
        <dbReference type="Pfam" id="PF17177"/>
    </source>
</evidence>